<dbReference type="Proteomes" id="UP001219568">
    <property type="component" value="Unassembled WGS sequence"/>
</dbReference>
<protein>
    <recommendedName>
        <fullName evidence="4">HNH nuclease domain-containing protein</fullName>
    </recommendedName>
</protein>
<keyword evidence="3" id="KW-1185">Reference proteome</keyword>
<reference evidence="2" key="1">
    <citation type="journal article" date="2023" name="IMA Fungus">
        <title>Comparative genomic study of the Penicillium genus elucidates a diverse pangenome and 15 lateral gene transfer events.</title>
        <authorList>
            <person name="Petersen C."/>
            <person name="Sorensen T."/>
            <person name="Nielsen M.R."/>
            <person name="Sondergaard T.E."/>
            <person name="Sorensen J.L."/>
            <person name="Fitzpatrick D.A."/>
            <person name="Frisvad J.C."/>
            <person name="Nielsen K.L."/>
        </authorList>
    </citation>
    <scope>NUCLEOTIDE SEQUENCE</scope>
    <source>
        <strain evidence="2">IBT 15450</strain>
    </source>
</reference>
<reference evidence="2" key="2">
    <citation type="submission" date="2023-01" db="EMBL/GenBank/DDBJ databases">
        <authorList>
            <person name="Petersen C."/>
        </authorList>
    </citation>
    <scope>NUCLEOTIDE SEQUENCE</scope>
    <source>
        <strain evidence="2">IBT 15450</strain>
    </source>
</reference>
<name>A0AAD6N4L4_PENCN</name>
<feature type="region of interest" description="Disordered" evidence="1">
    <location>
        <begin position="363"/>
        <end position="425"/>
    </location>
</feature>
<accession>A0AAD6N4L4</accession>
<evidence type="ECO:0008006" key="4">
    <source>
        <dbReference type="Google" id="ProtNLM"/>
    </source>
</evidence>
<gene>
    <name evidence="2" type="ORF">N7460_010699</name>
</gene>
<organism evidence="2 3">
    <name type="scientific">Penicillium canescens</name>
    <dbReference type="NCBI Taxonomy" id="5083"/>
    <lineage>
        <taxon>Eukaryota</taxon>
        <taxon>Fungi</taxon>
        <taxon>Dikarya</taxon>
        <taxon>Ascomycota</taxon>
        <taxon>Pezizomycotina</taxon>
        <taxon>Eurotiomycetes</taxon>
        <taxon>Eurotiomycetidae</taxon>
        <taxon>Eurotiales</taxon>
        <taxon>Aspergillaceae</taxon>
        <taxon>Penicillium</taxon>
    </lineage>
</organism>
<evidence type="ECO:0000256" key="1">
    <source>
        <dbReference type="SAM" id="MobiDB-lite"/>
    </source>
</evidence>
<feature type="compositionally biased region" description="Basic and acidic residues" evidence="1">
    <location>
        <begin position="371"/>
        <end position="385"/>
    </location>
</feature>
<evidence type="ECO:0000313" key="2">
    <source>
        <dbReference type="EMBL" id="KAJ6030433.1"/>
    </source>
</evidence>
<dbReference type="EMBL" id="JAQJZL010000014">
    <property type="protein sequence ID" value="KAJ6030433.1"/>
    <property type="molecule type" value="Genomic_DNA"/>
</dbReference>
<proteinExistence type="predicted"/>
<sequence length="425" mass="48570">MEAIPEASDPTRLALITRLALSTKKHDVDSTTYALVWLSDISQLEWMVDRSISSLYEIQEILSQYKGYQLRDCIKDWATAPCTWYKGKTETELFELGWQKPLGLPLTCPEPPTSRGLTRNSYVAVGPTVRKVPHLDGVPADVVLKRTMEYNCLDRDEEQCILTKCGEPLGLVYIYAGSLGEGKNLNDNTEEEPEIGSAFEYYMTCWRWIYLFWNETKVSGWQQAVDRLTQYRQPCEGMITLSSNAHALWRMARFALKPIEVSEDEKKMTLRFFWLPVVHNPRLRLTDPPVYPSNLSGAPNRAKLWNYETNKEVCSGDIITITTEDPKNNPLPSMALLELQWCLTRVLALSGAAEFPNSEVFDDISEEEKEPEVKQETPSDVVRDSIEDEMDSNDPNNENWTPDDLPSLTTSSAEEERGRKRVRHS</sequence>
<dbReference type="AlphaFoldDB" id="A0AAD6N4L4"/>
<comment type="caution">
    <text evidence="2">The sequence shown here is derived from an EMBL/GenBank/DDBJ whole genome shotgun (WGS) entry which is preliminary data.</text>
</comment>
<evidence type="ECO:0000313" key="3">
    <source>
        <dbReference type="Proteomes" id="UP001219568"/>
    </source>
</evidence>